<keyword evidence="1" id="KW-1133">Transmembrane helix</keyword>
<protein>
    <submittedName>
        <fullName evidence="2">Uncharacterized protein</fullName>
    </submittedName>
</protein>
<evidence type="ECO:0000313" key="3">
    <source>
        <dbReference type="Proteomes" id="UP000177690"/>
    </source>
</evidence>
<comment type="caution">
    <text evidence="2">The sequence shown here is derived from an EMBL/GenBank/DDBJ whole genome shotgun (WGS) entry which is preliminary data.</text>
</comment>
<evidence type="ECO:0000313" key="2">
    <source>
        <dbReference type="EMBL" id="OGY67930.1"/>
    </source>
</evidence>
<gene>
    <name evidence="2" type="ORF">A3I24_02065</name>
</gene>
<dbReference type="InterPro" id="IPR044020">
    <property type="entry name" value="DUF5676"/>
</dbReference>
<keyword evidence="1" id="KW-0472">Membrane</keyword>
<evidence type="ECO:0000256" key="1">
    <source>
        <dbReference type="SAM" id="Phobius"/>
    </source>
</evidence>
<reference evidence="2 3" key="1">
    <citation type="journal article" date="2016" name="Nat. Commun.">
        <title>Thousands of microbial genomes shed light on interconnected biogeochemical processes in an aquifer system.</title>
        <authorList>
            <person name="Anantharaman K."/>
            <person name="Brown C.T."/>
            <person name="Hug L.A."/>
            <person name="Sharon I."/>
            <person name="Castelle C.J."/>
            <person name="Probst A.J."/>
            <person name="Thomas B.C."/>
            <person name="Singh A."/>
            <person name="Wilkins M.J."/>
            <person name="Karaoz U."/>
            <person name="Brodie E.L."/>
            <person name="Williams K.H."/>
            <person name="Hubbard S.S."/>
            <person name="Banfield J.F."/>
        </authorList>
    </citation>
    <scope>NUCLEOTIDE SEQUENCE [LARGE SCALE GENOMIC DNA]</scope>
</reference>
<proteinExistence type="predicted"/>
<sequence length="91" mass="10054">MEFNKQKFSLAAGVTAAVAYGVCAFVVVLWPEAALRLLGWVAHLVNVEKFAGDVTISFGSFLIGLFQILVYAYAAAFVFAWLYNKFIQPRS</sequence>
<organism evidence="2 3">
    <name type="scientific">Candidatus Harrisonbacteria bacterium RIFCSPLOWO2_02_FULL_41_13b</name>
    <dbReference type="NCBI Taxonomy" id="1798409"/>
    <lineage>
        <taxon>Bacteria</taxon>
        <taxon>Candidatus Harrisoniibacteriota</taxon>
    </lineage>
</organism>
<dbReference type="Proteomes" id="UP000177690">
    <property type="component" value="Unassembled WGS sequence"/>
</dbReference>
<dbReference type="AlphaFoldDB" id="A0A1G1ZW11"/>
<dbReference type="EMBL" id="MHJL01000011">
    <property type="protein sequence ID" value="OGY67930.1"/>
    <property type="molecule type" value="Genomic_DNA"/>
</dbReference>
<dbReference type="STRING" id="1798409.A3I24_02065"/>
<accession>A0A1G1ZW11</accession>
<dbReference type="Pfam" id="PF18926">
    <property type="entry name" value="DUF5676"/>
    <property type="match status" value="1"/>
</dbReference>
<name>A0A1G1ZW11_9BACT</name>
<keyword evidence="1" id="KW-0812">Transmembrane</keyword>
<feature type="transmembrane region" description="Helical" evidence="1">
    <location>
        <begin position="58"/>
        <end position="83"/>
    </location>
</feature>